<sequence>MLQPDFSTVPACFHAHLSQAWQRLQECPQAEAIAAALATAESARQQQLWRVLVGSDYVLEQWLKRPQWLLARLEGQPALASEDYARRLQEVLATVTDEAELMRQLRLFRHERMQELIWLDLNRLQPMPLLTLALSRLADCCTQQALDWLYPRLAERWGTPYGRYSQQPQQLVVLGMGKLGANELNLSSDIDLIFAYAEKGETQGGRKSVSNEEFFAKLGQNLIKVLDHSTAEGFVFRVDMRLRPYGSAGTLVPSFGAMESYYQEQGRDWERYAMIKARVMAGDQQAGSQLLDMLRPFVYRRYLDYSAFESLRGMKQMINREVRRKGLEDNVKLGQGGIREVEFIAQAFQLIRGGRDQRLQARELLRVLPQLPDSVGMPASAVAELLAAYEFLRNTEHGIQALRDEQSQLLPASEFDRQRLAWSQCLQDWPSFMQQLEQHRVRVRAHFNEVISDPEDEQPRQEQAQVQQWLSLWEQSDEAYDDSACQWLAEQGFQDSERVRLAIDKLRTSRAHQVMQAIGQERLQALVPLLLAQVGKAKEPEQTLERVLQLVEAVLRRTAYLVLLVENPSALEQLVRLSAESAWFATHLARYPVLLDELIDVQSLYRAPDRHRLAMELHQLLLRTPEQDVEQLMEALRYFKNAQSLRVAAADITGVLPLMKVSDALTFVAEVILQKVLEVAWQQLVDKHGRPLRGDGEPCERDFIIVGYGKLGGIELSYGSDLDLVFIHDADPNGDTEGPERVIPNQTFFTRLGQKIIHLLTTFTPSGQLYEVDMRLRPSGASGLLVSSLQAFVSYQHEQAWTWEQQALVRARVVAGSERLGQAFEQARVAALARPREREVLRQEVVQMRQKMRDNLGSAAAKAEGEANFHLKQDAGGIVDIEFLVQFLALAHAHQYPQLVQYSDNIRILEAAEQLGLLTVEQAESLREAYKAYRAVGHRLTLQNRSGVVTDGQLDALRTQVSQLWQELVEGQGESGAS</sequence>
<dbReference type="Gene3D" id="1.10.4050.10">
    <property type="entry name" value="Glutamine synthase adenylyltransferase GlnE"/>
    <property type="match status" value="1"/>
</dbReference>
<comment type="similarity">
    <text evidence="7">Belongs to the GlnE family.</text>
</comment>
<comment type="caution">
    <text evidence="10">The sequence shown here is derived from an EMBL/GenBank/DDBJ whole genome shotgun (WGS) entry which is preliminary data.</text>
</comment>
<dbReference type="Proteomes" id="UP001589628">
    <property type="component" value="Unassembled WGS sequence"/>
</dbReference>
<dbReference type="EC" id="2.7.7.89" evidence="7"/>
<feature type="region of interest" description="Adenylyl transferase" evidence="7">
    <location>
        <begin position="465"/>
        <end position="978"/>
    </location>
</feature>
<keyword evidence="5 7" id="KW-0460">Magnesium</keyword>
<comment type="function">
    <text evidence="7">Involved in the regulation of glutamine synthetase GlnA, a key enzyme in the process to assimilate ammonia. When cellular nitrogen levels are high, the C-terminal adenylyl transferase (AT) inactivates GlnA by covalent transfer of an adenylyl group from ATP to specific tyrosine residue of GlnA, thus reducing its activity. Conversely, when nitrogen levels are low, the N-terminal adenylyl removase (AR) activates GlnA by removing the adenylyl group by phosphorolysis, increasing its activity. The regulatory region of GlnE binds the signal transduction protein PII (GlnB) which indicates the nitrogen status of the cell.</text>
</comment>
<organism evidence="10 11">
    <name type="scientific">Balneatrix alpica</name>
    <dbReference type="NCBI Taxonomy" id="75684"/>
    <lineage>
        <taxon>Bacteria</taxon>
        <taxon>Pseudomonadati</taxon>
        <taxon>Pseudomonadota</taxon>
        <taxon>Gammaproteobacteria</taxon>
        <taxon>Oceanospirillales</taxon>
        <taxon>Balneatrichaceae</taxon>
        <taxon>Balneatrix</taxon>
    </lineage>
</organism>
<dbReference type="EC" id="2.7.7.42" evidence="7"/>
<dbReference type="HAMAP" id="MF_00802">
    <property type="entry name" value="GlnE"/>
    <property type="match status" value="1"/>
</dbReference>
<keyword evidence="3 7" id="KW-0547">Nucleotide-binding</keyword>
<keyword evidence="10" id="KW-0436">Ligase</keyword>
<keyword evidence="1 7" id="KW-0808">Transferase</keyword>
<dbReference type="SUPFAM" id="SSF81301">
    <property type="entry name" value="Nucleotidyltransferase"/>
    <property type="match status" value="2"/>
</dbReference>
<name>A0ABV5ZB05_9GAMM</name>
<accession>A0ABV5ZB05</accession>
<evidence type="ECO:0000256" key="7">
    <source>
        <dbReference type="HAMAP-Rule" id="MF_00802"/>
    </source>
</evidence>
<feature type="domain" description="Glutamate-ammonia ligase adenylyltransferase repeated" evidence="8">
    <location>
        <begin position="46"/>
        <end position="291"/>
    </location>
</feature>
<dbReference type="Pfam" id="PF08335">
    <property type="entry name" value="GlnD_UR_UTase"/>
    <property type="match status" value="2"/>
</dbReference>
<dbReference type="GO" id="GO:0047388">
    <property type="term" value="F:[glutamine synthetase]-adenylyl-L-tyrosine phosphorylase activity"/>
    <property type="evidence" value="ECO:0007669"/>
    <property type="project" value="UniProtKB-EC"/>
</dbReference>
<keyword evidence="11" id="KW-1185">Reference proteome</keyword>
<keyword evidence="4 7" id="KW-0067">ATP-binding</keyword>
<dbReference type="SUPFAM" id="SSF81593">
    <property type="entry name" value="Nucleotidyltransferase substrate binding subunit/domain"/>
    <property type="match status" value="2"/>
</dbReference>
<dbReference type="EMBL" id="JBHLZN010000002">
    <property type="protein sequence ID" value="MFB9886464.1"/>
    <property type="molecule type" value="Genomic_DNA"/>
</dbReference>
<feature type="region of interest" description="Adenylyl removase" evidence="7">
    <location>
        <begin position="1"/>
        <end position="455"/>
    </location>
</feature>
<feature type="domain" description="PII-uridylyltransferase/Glutamine-synthetase adenylyltransferase" evidence="9">
    <location>
        <begin position="313"/>
        <end position="450"/>
    </location>
</feature>
<dbReference type="InterPro" id="IPR005190">
    <property type="entry name" value="GlnE_rpt_dom"/>
</dbReference>
<dbReference type="InterPro" id="IPR013546">
    <property type="entry name" value="PII_UdlTrfase/GS_AdlTrfase"/>
</dbReference>
<evidence type="ECO:0000256" key="6">
    <source>
        <dbReference type="ARBA" id="ARBA00023268"/>
    </source>
</evidence>
<proteinExistence type="inferred from homology"/>
<dbReference type="Gene3D" id="3.30.460.10">
    <property type="entry name" value="Beta Polymerase, domain 2"/>
    <property type="match status" value="2"/>
</dbReference>
<dbReference type="Pfam" id="PF03710">
    <property type="entry name" value="GlnE"/>
    <property type="match status" value="2"/>
</dbReference>
<protein>
    <recommendedName>
        <fullName evidence="7">Bifunctional glutamine synthetase adenylyltransferase/adenylyl-removing enzyme</fullName>
    </recommendedName>
    <alternativeName>
        <fullName evidence="7">ATP:glutamine synthetase adenylyltransferase</fullName>
    </alternativeName>
    <alternativeName>
        <fullName evidence="7">ATase</fullName>
    </alternativeName>
    <domain>
        <recommendedName>
            <fullName evidence="7">Glutamine synthetase adenylyl-L-tyrosine phosphorylase</fullName>
            <ecNumber evidence="7">2.7.7.89</ecNumber>
        </recommendedName>
        <alternativeName>
            <fullName evidence="7">Adenylyl removase</fullName>
            <shortName evidence="7">AR</shortName>
            <shortName evidence="7">AT-N</shortName>
        </alternativeName>
    </domain>
    <domain>
        <recommendedName>
            <fullName evidence="7">Glutamine synthetase adenylyl transferase</fullName>
            <ecNumber evidence="7">2.7.7.42</ecNumber>
        </recommendedName>
        <alternativeName>
            <fullName evidence="7">Adenylyl transferase</fullName>
            <shortName evidence="7">AT</shortName>
            <shortName evidence="7">AT-C</shortName>
        </alternativeName>
    </domain>
</protein>
<evidence type="ECO:0000256" key="2">
    <source>
        <dbReference type="ARBA" id="ARBA00022695"/>
    </source>
</evidence>
<gene>
    <name evidence="7 10" type="primary">glnE</name>
    <name evidence="10" type="ORF">ACFFLH_08585</name>
</gene>
<dbReference type="GO" id="GO:0016874">
    <property type="term" value="F:ligase activity"/>
    <property type="evidence" value="ECO:0007669"/>
    <property type="project" value="UniProtKB-KW"/>
</dbReference>
<keyword evidence="6 7" id="KW-0511">Multifunctional enzyme</keyword>
<evidence type="ECO:0000256" key="4">
    <source>
        <dbReference type="ARBA" id="ARBA00022840"/>
    </source>
</evidence>
<comment type="catalytic activity">
    <reaction evidence="7">
        <text>[glutamine synthetase]-L-tyrosine + ATP = [glutamine synthetase]-O(4)-(5'-adenylyl)-L-tyrosine + diphosphate</text>
        <dbReference type="Rhea" id="RHEA:18589"/>
        <dbReference type="Rhea" id="RHEA-COMP:10660"/>
        <dbReference type="Rhea" id="RHEA-COMP:10661"/>
        <dbReference type="ChEBI" id="CHEBI:30616"/>
        <dbReference type="ChEBI" id="CHEBI:33019"/>
        <dbReference type="ChEBI" id="CHEBI:46858"/>
        <dbReference type="ChEBI" id="CHEBI:83624"/>
        <dbReference type="EC" id="2.7.7.42"/>
    </reaction>
</comment>
<evidence type="ECO:0000259" key="9">
    <source>
        <dbReference type="Pfam" id="PF08335"/>
    </source>
</evidence>
<evidence type="ECO:0000259" key="8">
    <source>
        <dbReference type="Pfam" id="PF03710"/>
    </source>
</evidence>
<keyword evidence="2 7" id="KW-0548">Nucleotidyltransferase</keyword>
<dbReference type="GO" id="GO:0008882">
    <property type="term" value="F:[glutamate-ammonia-ligase] adenylyltransferase activity"/>
    <property type="evidence" value="ECO:0007669"/>
    <property type="project" value="UniProtKB-EC"/>
</dbReference>
<comment type="catalytic activity">
    <reaction evidence="7">
        <text>[glutamine synthetase]-O(4)-(5'-adenylyl)-L-tyrosine + phosphate = [glutamine synthetase]-L-tyrosine + ADP</text>
        <dbReference type="Rhea" id="RHEA:43716"/>
        <dbReference type="Rhea" id="RHEA-COMP:10660"/>
        <dbReference type="Rhea" id="RHEA-COMP:10661"/>
        <dbReference type="ChEBI" id="CHEBI:43474"/>
        <dbReference type="ChEBI" id="CHEBI:46858"/>
        <dbReference type="ChEBI" id="CHEBI:83624"/>
        <dbReference type="ChEBI" id="CHEBI:456216"/>
        <dbReference type="EC" id="2.7.7.89"/>
    </reaction>
</comment>
<dbReference type="InterPro" id="IPR043519">
    <property type="entry name" value="NT_sf"/>
</dbReference>
<dbReference type="NCBIfam" id="NF008292">
    <property type="entry name" value="PRK11072.1"/>
    <property type="match status" value="1"/>
</dbReference>
<evidence type="ECO:0000256" key="1">
    <source>
        <dbReference type="ARBA" id="ARBA00022679"/>
    </source>
</evidence>
<feature type="domain" description="Glutamate-ammonia ligase adenylyltransferase repeated" evidence="8">
    <location>
        <begin position="571"/>
        <end position="826"/>
    </location>
</feature>
<evidence type="ECO:0000256" key="3">
    <source>
        <dbReference type="ARBA" id="ARBA00022741"/>
    </source>
</evidence>
<dbReference type="RefSeq" id="WP_027311905.1">
    <property type="nucleotide sequence ID" value="NZ_JAUESS010000003.1"/>
</dbReference>
<feature type="domain" description="PII-uridylyltransferase/Glutamine-synthetase adenylyltransferase" evidence="9">
    <location>
        <begin position="848"/>
        <end position="944"/>
    </location>
</feature>
<dbReference type="CDD" id="cd05401">
    <property type="entry name" value="NT_GlnE_GlnD_like"/>
    <property type="match status" value="2"/>
</dbReference>
<dbReference type="Gene3D" id="1.20.120.330">
    <property type="entry name" value="Nucleotidyltransferases domain 2"/>
    <property type="match status" value="2"/>
</dbReference>
<dbReference type="PANTHER" id="PTHR30621:SF0">
    <property type="entry name" value="BIFUNCTIONAL GLUTAMINE SYNTHETASE ADENYLYLTRANSFERASE_ADENYLYL-REMOVING ENZYME"/>
    <property type="match status" value="1"/>
</dbReference>
<evidence type="ECO:0000256" key="5">
    <source>
        <dbReference type="ARBA" id="ARBA00022842"/>
    </source>
</evidence>
<dbReference type="PANTHER" id="PTHR30621">
    <property type="entry name" value="GLUTAMINE SYNTHETASE ADENYLYLTRANSFERASE"/>
    <property type="match status" value="1"/>
</dbReference>
<evidence type="ECO:0000313" key="11">
    <source>
        <dbReference type="Proteomes" id="UP001589628"/>
    </source>
</evidence>
<dbReference type="InterPro" id="IPR023057">
    <property type="entry name" value="GlnE"/>
</dbReference>
<reference evidence="10 11" key="1">
    <citation type="submission" date="2024-09" db="EMBL/GenBank/DDBJ databases">
        <authorList>
            <person name="Sun Q."/>
            <person name="Mori K."/>
        </authorList>
    </citation>
    <scope>NUCLEOTIDE SEQUENCE [LARGE SCALE GENOMIC DNA]</scope>
    <source>
        <strain evidence="10 11">ATCC 51285</strain>
    </source>
</reference>
<comment type="cofactor">
    <cofactor evidence="7">
        <name>Mg(2+)</name>
        <dbReference type="ChEBI" id="CHEBI:18420"/>
    </cofactor>
</comment>
<dbReference type="Gene3D" id="1.20.120.1510">
    <property type="match status" value="1"/>
</dbReference>
<evidence type="ECO:0000313" key="10">
    <source>
        <dbReference type="EMBL" id="MFB9886464.1"/>
    </source>
</evidence>